<dbReference type="AlphaFoldDB" id="A0A165FGV9"/>
<proteinExistence type="predicted"/>
<sequence length="103" mass="11873">MGGFRKHRRRKSAPRRKPVPSTLKCVGRNFVSAKHLRNLRMGGRTMTLETSPACRLYTSRRTRDESLFLIPSPATTFQQLLIELCNCAFVWIVSKIMQGHWSP</sequence>
<protein>
    <submittedName>
        <fullName evidence="2">Uncharacterized protein</fullName>
    </submittedName>
</protein>
<dbReference type="EMBL" id="KV407462">
    <property type="protein sequence ID" value="KZF20964.1"/>
    <property type="molecule type" value="Genomic_DNA"/>
</dbReference>
<dbReference type="Proteomes" id="UP000076632">
    <property type="component" value="Unassembled WGS sequence"/>
</dbReference>
<dbReference type="GeneID" id="28894725"/>
<dbReference type="RefSeq" id="XP_018186519.1">
    <property type="nucleotide sequence ID" value="XM_018329588.1"/>
</dbReference>
<feature type="compositionally biased region" description="Basic residues" evidence="1">
    <location>
        <begin position="1"/>
        <end position="18"/>
    </location>
</feature>
<feature type="region of interest" description="Disordered" evidence="1">
    <location>
        <begin position="1"/>
        <end position="21"/>
    </location>
</feature>
<dbReference type="InParanoid" id="A0A165FGV9"/>
<reference evidence="2 3" key="1">
    <citation type="journal article" date="2016" name="Fungal Biol.">
        <title>The genome of Xylona heveae provides a window into fungal endophytism.</title>
        <authorList>
            <person name="Gazis R."/>
            <person name="Kuo A."/>
            <person name="Riley R."/>
            <person name="LaButti K."/>
            <person name="Lipzen A."/>
            <person name="Lin J."/>
            <person name="Amirebrahimi M."/>
            <person name="Hesse C.N."/>
            <person name="Spatafora J.W."/>
            <person name="Henrissat B."/>
            <person name="Hainaut M."/>
            <person name="Grigoriev I.V."/>
            <person name="Hibbett D.S."/>
        </authorList>
    </citation>
    <scope>NUCLEOTIDE SEQUENCE [LARGE SCALE GENOMIC DNA]</scope>
    <source>
        <strain evidence="2 3">TC161</strain>
    </source>
</reference>
<name>A0A165FGV9_XYLHT</name>
<organism evidence="2 3">
    <name type="scientific">Xylona heveae (strain CBS 132557 / TC161)</name>
    <dbReference type="NCBI Taxonomy" id="1328760"/>
    <lineage>
        <taxon>Eukaryota</taxon>
        <taxon>Fungi</taxon>
        <taxon>Dikarya</taxon>
        <taxon>Ascomycota</taxon>
        <taxon>Pezizomycotina</taxon>
        <taxon>Xylonomycetes</taxon>
        <taxon>Xylonales</taxon>
        <taxon>Xylonaceae</taxon>
        <taxon>Xylona</taxon>
    </lineage>
</organism>
<keyword evidence="3" id="KW-1185">Reference proteome</keyword>
<gene>
    <name evidence="2" type="ORF">L228DRAFT_183079</name>
</gene>
<evidence type="ECO:0000313" key="3">
    <source>
        <dbReference type="Proteomes" id="UP000076632"/>
    </source>
</evidence>
<accession>A0A165FGV9</accession>
<evidence type="ECO:0000313" key="2">
    <source>
        <dbReference type="EMBL" id="KZF20964.1"/>
    </source>
</evidence>
<evidence type="ECO:0000256" key="1">
    <source>
        <dbReference type="SAM" id="MobiDB-lite"/>
    </source>
</evidence>